<dbReference type="InterPro" id="IPR036087">
    <property type="entry name" value="Nict_dMeBzImd_PRibTrfase_sf"/>
</dbReference>
<proteinExistence type="inferred from homology"/>
<comment type="caution">
    <text evidence="2">The sequence shown here is derived from an EMBL/GenBank/DDBJ whole genome shotgun (WGS) entry which is preliminary data.</text>
</comment>
<evidence type="ECO:0000313" key="2">
    <source>
        <dbReference type="EMBL" id="OQD58577.1"/>
    </source>
</evidence>
<dbReference type="NCBIfam" id="TIGR00303">
    <property type="entry name" value="nicotinate mononucleotide-dependent phosphoribosyltransferase CobT"/>
    <property type="match status" value="1"/>
</dbReference>
<dbReference type="InterPro" id="IPR003200">
    <property type="entry name" value="Nict_dMeBzImd_PRibTrfase"/>
</dbReference>
<evidence type="ECO:0000313" key="3">
    <source>
        <dbReference type="Proteomes" id="UP000191661"/>
    </source>
</evidence>
<dbReference type="Gene3D" id="3.40.50.10210">
    <property type="match status" value="1"/>
</dbReference>
<protein>
    <recommendedName>
        <fullName evidence="1">UPF0284 protein MBBAR_12c00510</fullName>
    </recommendedName>
</protein>
<organism evidence="2 3">
    <name type="scientific">Methanobrevibacter arboriphilus JCM 13429 = DSM 1125</name>
    <dbReference type="NCBI Taxonomy" id="1300164"/>
    <lineage>
        <taxon>Archaea</taxon>
        <taxon>Methanobacteriati</taxon>
        <taxon>Methanobacteriota</taxon>
        <taxon>Methanomada group</taxon>
        <taxon>Methanobacteria</taxon>
        <taxon>Methanobacteriales</taxon>
        <taxon>Methanobacteriaceae</taxon>
        <taxon>Methanobrevibacter</taxon>
    </lineage>
</organism>
<dbReference type="RefSeq" id="WP_080460561.1">
    <property type="nucleotide sequence ID" value="NZ_JXMW01000012.1"/>
</dbReference>
<dbReference type="PANTHER" id="PTHR38811">
    <property type="match status" value="1"/>
</dbReference>
<name>A0A1V6N1U0_METAZ</name>
<dbReference type="OrthoDB" id="9136at2157"/>
<comment type="similarity">
    <text evidence="1">Belongs to the UPF0284 family.</text>
</comment>
<dbReference type="PANTHER" id="PTHR38811:SF1">
    <property type="entry name" value="UPF0284 PROTEIN SLL1500"/>
    <property type="match status" value="1"/>
</dbReference>
<dbReference type="AlphaFoldDB" id="A0A1V6N1U0"/>
<dbReference type="EMBL" id="JXMW01000012">
    <property type="protein sequence ID" value="OQD58577.1"/>
    <property type="molecule type" value="Genomic_DNA"/>
</dbReference>
<dbReference type="CDD" id="cd02439">
    <property type="entry name" value="DMB-PRT_CobT"/>
    <property type="match status" value="1"/>
</dbReference>
<sequence length="361" mass="38050">MVELFNGLKSYGSFELLKKIEGKKPFFICTIATTSTANIPYITGAGATPELMEYTPAGDVELIIHGELRCCDIPPQTIVDGASAPTPAMITKAALELTDVPFLIVDAGSRIKPDVPCITASNKPIHGKDIRTGEAVENPEKIFNDSKIIGRELSKSNDYLVIGESIPAGTTTALGVLTALGYDANFKVSGSMPENPHNLKKDVVMEGLANAGILDGIGNIGKIDPFKAVAAVGDPMIPAVAGMVFGSTVPVILAGGTQMASVCSFIKAIDPNFDFSRICLGTTSFVANDSTSDLFNIVSQIGDIDVHVVNPNFEESSNGGLKNYLKGFVKEGVGAGGAMLMALLLGYSIEDIREKVEEICE</sequence>
<keyword evidence="3" id="KW-1185">Reference proteome</keyword>
<gene>
    <name evidence="2" type="ORF">MBBAR_12c00510</name>
</gene>
<dbReference type="Proteomes" id="UP000191661">
    <property type="component" value="Unassembled WGS sequence"/>
</dbReference>
<dbReference type="HAMAP" id="MF_01086">
    <property type="entry name" value="UPF0284"/>
    <property type="match status" value="1"/>
</dbReference>
<reference evidence="2 3" key="1">
    <citation type="submission" date="2014-12" db="EMBL/GenBank/DDBJ databases">
        <title>Genome sequence of Methanobrevibacter arboriphilicus DH1, DSM1125.</title>
        <authorList>
            <person name="Poehlein A."/>
            <person name="Thauer R.K."/>
            <person name="Seedorf H."/>
            <person name="Daniel R."/>
        </authorList>
    </citation>
    <scope>NUCLEOTIDE SEQUENCE [LARGE SCALE GENOMIC DNA]</scope>
    <source>
        <strain evidence="2 3">DH1</strain>
    </source>
</reference>
<dbReference type="InterPro" id="IPR002805">
    <property type="entry name" value="Nict_dMeBzImd_PRibTrfase_arc"/>
</dbReference>
<accession>A0A1V6N1U0</accession>
<evidence type="ECO:0000256" key="1">
    <source>
        <dbReference type="HAMAP-Rule" id="MF_01086"/>
    </source>
</evidence>
<dbReference type="GO" id="GO:0008939">
    <property type="term" value="F:nicotinate-nucleotide-dimethylbenzimidazole phosphoribosyltransferase activity"/>
    <property type="evidence" value="ECO:0007669"/>
    <property type="project" value="InterPro"/>
</dbReference>
<dbReference type="NCBIfam" id="NF003372">
    <property type="entry name" value="PRK04447.1-5"/>
    <property type="match status" value="1"/>
</dbReference>
<dbReference type="SUPFAM" id="SSF52733">
    <property type="entry name" value="Nicotinate mononucleotide:5,6-dimethylbenzimidazole phosphoribosyltransferase (CobT)"/>
    <property type="match status" value="1"/>
</dbReference>